<evidence type="ECO:0000256" key="6">
    <source>
        <dbReference type="ARBA" id="ARBA00023303"/>
    </source>
</evidence>
<comment type="caution">
    <text evidence="11">The sequence shown here is derived from an EMBL/GenBank/DDBJ whole genome shotgun (WGS) entry which is preliminary data.</text>
</comment>
<evidence type="ECO:0000256" key="3">
    <source>
        <dbReference type="ARBA" id="ARBA00022692"/>
    </source>
</evidence>
<keyword evidence="12" id="KW-1185">Reference proteome</keyword>
<comment type="function">
    <text evidence="9 10">Fluoride-specific ion channel. Important for reducing fluoride concentration in the cell, thus reducing its toxicity.</text>
</comment>
<keyword evidence="6 10" id="KW-0407">Ion channel</keyword>
<comment type="catalytic activity">
    <reaction evidence="8">
        <text>fluoride(in) = fluoride(out)</text>
        <dbReference type="Rhea" id="RHEA:76159"/>
        <dbReference type="ChEBI" id="CHEBI:17051"/>
    </reaction>
    <physiologicalReaction direction="left-to-right" evidence="8">
        <dbReference type="Rhea" id="RHEA:76160"/>
    </physiologicalReaction>
</comment>
<keyword evidence="2 10" id="KW-1003">Cell membrane</keyword>
<evidence type="ECO:0000256" key="9">
    <source>
        <dbReference type="ARBA" id="ARBA00049940"/>
    </source>
</evidence>
<feature type="binding site" evidence="10">
    <location>
        <position position="74"/>
    </location>
    <ligand>
        <name>Na(+)</name>
        <dbReference type="ChEBI" id="CHEBI:29101"/>
        <note>structural</note>
    </ligand>
</feature>
<evidence type="ECO:0000256" key="1">
    <source>
        <dbReference type="ARBA" id="ARBA00004651"/>
    </source>
</evidence>
<protein>
    <recommendedName>
        <fullName evidence="10">Fluoride-specific ion channel FluC</fullName>
    </recommendedName>
</protein>
<reference evidence="11" key="1">
    <citation type="submission" date="2023-06" db="EMBL/GenBank/DDBJ databases">
        <title>Draft Genome Sequences of Representative Paenibacillus Polymyxa, Bacillus cereus, Fictibacillus sp., and Brevibacillus agri Strains Isolated from Amazonian Dark Earth.</title>
        <authorList>
            <person name="Pellegrinetti T.A."/>
            <person name="Cunha I.C.M."/>
            <person name="Chaves M.G."/>
            <person name="Freitas A.S."/>
            <person name="Silva A.V.R."/>
            <person name="Tsai S.M."/>
            <person name="Mendes L.W."/>
        </authorList>
    </citation>
    <scope>NUCLEOTIDE SEQUENCE</scope>
    <source>
        <strain evidence="11">CENA-BCM004</strain>
    </source>
</reference>
<evidence type="ECO:0000256" key="7">
    <source>
        <dbReference type="ARBA" id="ARBA00035120"/>
    </source>
</evidence>
<dbReference type="InterPro" id="IPR003691">
    <property type="entry name" value="FluC"/>
</dbReference>
<evidence type="ECO:0000256" key="10">
    <source>
        <dbReference type="HAMAP-Rule" id="MF_00454"/>
    </source>
</evidence>
<evidence type="ECO:0000256" key="8">
    <source>
        <dbReference type="ARBA" id="ARBA00035585"/>
    </source>
</evidence>
<keyword evidence="4 10" id="KW-1133">Transmembrane helix</keyword>
<dbReference type="Pfam" id="PF02537">
    <property type="entry name" value="CRCB"/>
    <property type="match status" value="1"/>
</dbReference>
<evidence type="ECO:0000313" key="12">
    <source>
        <dbReference type="Proteomes" id="UP001168694"/>
    </source>
</evidence>
<evidence type="ECO:0000313" key="11">
    <source>
        <dbReference type="EMBL" id="MDN4073817.1"/>
    </source>
</evidence>
<dbReference type="Proteomes" id="UP001168694">
    <property type="component" value="Unassembled WGS sequence"/>
</dbReference>
<feature type="transmembrane region" description="Helical" evidence="10">
    <location>
        <begin position="60"/>
        <end position="81"/>
    </location>
</feature>
<evidence type="ECO:0000256" key="4">
    <source>
        <dbReference type="ARBA" id="ARBA00022989"/>
    </source>
</evidence>
<comment type="activity regulation">
    <text evidence="10">Na(+) is not transported, but it plays an essential structural role and its presence is essential for fluoride channel function.</text>
</comment>
<keyword evidence="5 10" id="KW-0472">Membrane</keyword>
<feature type="transmembrane region" description="Helical" evidence="10">
    <location>
        <begin position="34"/>
        <end position="51"/>
    </location>
</feature>
<dbReference type="PANTHER" id="PTHR28259">
    <property type="entry name" value="FLUORIDE EXPORT PROTEIN 1-RELATED"/>
    <property type="match status" value="1"/>
</dbReference>
<gene>
    <name evidence="10 11" type="primary">crcB</name>
    <name evidence="10" type="synonym">fluC</name>
    <name evidence="11" type="ORF">QYF49_12465</name>
</gene>
<dbReference type="HAMAP" id="MF_00454">
    <property type="entry name" value="FluC"/>
    <property type="match status" value="1"/>
</dbReference>
<organism evidence="11 12">
    <name type="scientific">Fictibacillus terranigra</name>
    <dbReference type="NCBI Taxonomy" id="3058424"/>
    <lineage>
        <taxon>Bacteria</taxon>
        <taxon>Bacillati</taxon>
        <taxon>Bacillota</taxon>
        <taxon>Bacilli</taxon>
        <taxon>Bacillales</taxon>
        <taxon>Fictibacillaceae</taxon>
        <taxon>Fictibacillus</taxon>
    </lineage>
</organism>
<dbReference type="RefSeq" id="WP_290399914.1">
    <property type="nucleotide sequence ID" value="NZ_JAUHLN010000002.1"/>
</dbReference>
<dbReference type="PANTHER" id="PTHR28259:SF1">
    <property type="entry name" value="FLUORIDE EXPORT PROTEIN 1-RELATED"/>
    <property type="match status" value="1"/>
</dbReference>
<feature type="binding site" evidence="10">
    <location>
        <position position="71"/>
    </location>
    <ligand>
        <name>Na(+)</name>
        <dbReference type="ChEBI" id="CHEBI:29101"/>
        <note>structural</note>
    </ligand>
</feature>
<comment type="subcellular location">
    <subcellularLocation>
        <location evidence="1 10">Cell membrane</location>
        <topology evidence="1 10">Multi-pass membrane protein</topology>
    </subcellularLocation>
</comment>
<dbReference type="NCBIfam" id="TIGR00494">
    <property type="entry name" value="crcB"/>
    <property type="match status" value="1"/>
</dbReference>
<evidence type="ECO:0000256" key="5">
    <source>
        <dbReference type="ARBA" id="ARBA00023136"/>
    </source>
</evidence>
<proteinExistence type="inferred from homology"/>
<comment type="similarity">
    <text evidence="7 10">Belongs to the fluoride channel Fluc/FEX (TC 1.A.43) family.</text>
</comment>
<accession>A0ABT8E7C6</accession>
<name>A0ABT8E7C6_9BACL</name>
<dbReference type="EMBL" id="JAUHLN010000002">
    <property type="protein sequence ID" value="MDN4073817.1"/>
    <property type="molecule type" value="Genomic_DNA"/>
</dbReference>
<feature type="transmembrane region" description="Helical" evidence="10">
    <location>
        <begin position="93"/>
        <end position="117"/>
    </location>
</feature>
<evidence type="ECO:0000256" key="2">
    <source>
        <dbReference type="ARBA" id="ARBA00022475"/>
    </source>
</evidence>
<keyword evidence="10" id="KW-0915">Sodium</keyword>
<keyword evidence="10" id="KW-0813">Transport</keyword>
<keyword evidence="10" id="KW-0406">Ion transport</keyword>
<keyword evidence="3 10" id="KW-0812">Transmembrane</keyword>
<sequence>MLLYILVGLAGVAGALLRYGIGLFWEGSYPLDTFVINMAGSFALGCLAFWIEKNAKVHPYLMAVAGTGFIGSFTTFSTFSVENIKLLETGHTAIAVFYILLSLIGGLFMSWLGFVLARRPRKRGEGRRA</sequence>
<keyword evidence="10" id="KW-0479">Metal-binding</keyword>